<dbReference type="NCBIfam" id="NF007370">
    <property type="entry name" value="PRK09870.1"/>
    <property type="match status" value="1"/>
</dbReference>
<keyword evidence="2" id="KW-1029">Fimbrium biogenesis</keyword>
<gene>
    <name evidence="8" type="ORF">BRO79_23755</name>
</gene>
<evidence type="ECO:0000313" key="8">
    <source>
        <dbReference type="EMBL" id="EBR0846418.1"/>
    </source>
</evidence>
<dbReference type="InterPro" id="IPR002104">
    <property type="entry name" value="Integrase_catalytic"/>
</dbReference>
<dbReference type="NCBIfam" id="NF007371">
    <property type="entry name" value="PRK09871.1"/>
    <property type="match status" value="1"/>
</dbReference>
<dbReference type="InterPro" id="IPR011010">
    <property type="entry name" value="DNA_brk_join_enz"/>
</dbReference>
<sequence length="208" mass="24059">MKKRKYLTHHEVSRLLSAARCSGHSVRNSCMVLMAYLHGLRISELLSLRISDMELTERKLYVRRLKNGFSTVHPLLKAEVKIIREWLGVRESMLCRTGEDCDWLFISRTGRPLSRQQFYNILVAAGKTAELNVPVHPHMLRHACGYSLADNGADTRLIQDYLGHRNIRHTVVYTASNSGRFRGLWKRHRKEMKATISTKVSTTYCSRF</sequence>
<comment type="caution">
    <text evidence="8">The sequence shown here is derived from an EMBL/GenBank/DDBJ whole genome shotgun (WGS) entry which is preliminary data.</text>
</comment>
<evidence type="ECO:0000256" key="2">
    <source>
        <dbReference type="ARBA" id="ARBA00022558"/>
    </source>
</evidence>
<dbReference type="Pfam" id="PF00589">
    <property type="entry name" value="Phage_integrase"/>
    <property type="match status" value="1"/>
</dbReference>
<proteinExistence type="inferred from homology"/>
<reference evidence="8" key="1">
    <citation type="submission" date="2018-07" db="EMBL/GenBank/DDBJ databases">
        <authorList>
            <consortium name="GenomeTrakr network: Whole genome sequencing for foodborne pathogen traceback"/>
        </authorList>
    </citation>
    <scope>NUCLEOTIDE SEQUENCE</scope>
    <source>
        <strain evidence="8">CFSAN056582</strain>
    </source>
</reference>
<dbReference type="SUPFAM" id="SSF56349">
    <property type="entry name" value="DNA breaking-rejoining enzymes"/>
    <property type="match status" value="1"/>
</dbReference>
<evidence type="ECO:0000256" key="5">
    <source>
        <dbReference type="ARBA" id="ARBA00023163"/>
    </source>
</evidence>
<protein>
    <submittedName>
        <fullName evidence="8">Tyrosine-type recombinase/integrase</fullName>
    </submittedName>
</protein>
<dbReference type="GO" id="GO:0015074">
    <property type="term" value="P:DNA integration"/>
    <property type="evidence" value="ECO:0007669"/>
    <property type="project" value="UniProtKB-KW"/>
</dbReference>
<dbReference type="PANTHER" id="PTHR30349:SF62">
    <property type="entry name" value="TYPE 1 FIMBRIAE REGULATORY PROTEIN FIMB-RELATED"/>
    <property type="match status" value="1"/>
</dbReference>
<dbReference type="InterPro" id="IPR050090">
    <property type="entry name" value="Tyrosine_recombinase_XerCD"/>
</dbReference>
<comment type="similarity">
    <text evidence="1">Belongs to the 'phage' integrase family.</text>
</comment>
<dbReference type="PROSITE" id="PS51898">
    <property type="entry name" value="TYR_RECOMBINASE"/>
    <property type="match status" value="1"/>
</dbReference>
<accession>A0A5U6SXU4</accession>
<dbReference type="AlphaFoldDB" id="A0A5U6SXU4"/>
<keyword evidence="6" id="KW-0233">DNA recombination</keyword>
<organism evidence="8">
    <name type="scientific">Salmonella enterica</name>
    <name type="common">Salmonella choleraesuis</name>
    <dbReference type="NCBI Taxonomy" id="28901"/>
    <lineage>
        <taxon>Bacteria</taxon>
        <taxon>Pseudomonadati</taxon>
        <taxon>Pseudomonadota</taxon>
        <taxon>Gammaproteobacteria</taxon>
        <taxon>Enterobacterales</taxon>
        <taxon>Enterobacteriaceae</taxon>
        <taxon>Salmonella</taxon>
    </lineage>
</organism>
<evidence type="ECO:0000256" key="3">
    <source>
        <dbReference type="ARBA" id="ARBA00022908"/>
    </source>
</evidence>
<name>A0A5U6SXU4_SALER</name>
<evidence type="ECO:0000256" key="4">
    <source>
        <dbReference type="ARBA" id="ARBA00023015"/>
    </source>
</evidence>
<feature type="domain" description="Tyr recombinase" evidence="7">
    <location>
        <begin position="2"/>
        <end position="186"/>
    </location>
</feature>
<keyword evidence="4" id="KW-0805">Transcription regulation</keyword>
<keyword evidence="3" id="KW-0229">DNA integration</keyword>
<evidence type="ECO:0000256" key="1">
    <source>
        <dbReference type="ARBA" id="ARBA00008857"/>
    </source>
</evidence>
<dbReference type="Gene3D" id="1.10.443.10">
    <property type="entry name" value="Intergrase catalytic core"/>
    <property type="match status" value="1"/>
</dbReference>
<dbReference type="GO" id="GO:0006310">
    <property type="term" value="P:DNA recombination"/>
    <property type="evidence" value="ECO:0007669"/>
    <property type="project" value="UniProtKB-KW"/>
</dbReference>
<dbReference type="InterPro" id="IPR013762">
    <property type="entry name" value="Integrase-like_cat_sf"/>
</dbReference>
<keyword evidence="5" id="KW-0804">Transcription</keyword>
<dbReference type="EMBL" id="AAGRCI010000039">
    <property type="protein sequence ID" value="EBR0846418.1"/>
    <property type="molecule type" value="Genomic_DNA"/>
</dbReference>
<dbReference type="GO" id="GO:0003677">
    <property type="term" value="F:DNA binding"/>
    <property type="evidence" value="ECO:0007669"/>
    <property type="project" value="InterPro"/>
</dbReference>
<evidence type="ECO:0000259" key="7">
    <source>
        <dbReference type="PROSITE" id="PS51898"/>
    </source>
</evidence>
<dbReference type="PANTHER" id="PTHR30349">
    <property type="entry name" value="PHAGE INTEGRASE-RELATED"/>
    <property type="match status" value="1"/>
</dbReference>
<evidence type="ECO:0000256" key="6">
    <source>
        <dbReference type="ARBA" id="ARBA00023172"/>
    </source>
</evidence>